<dbReference type="GO" id="GO:0043130">
    <property type="term" value="F:ubiquitin binding"/>
    <property type="evidence" value="ECO:0007669"/>
    <property type="project" value="EnsemblFungi"/>
</dbReference>
<dbReference type="GO" id="GO:0090141">
    <property type="term" value="P:positive regulation of mitochondrial fission"/>
    <property type="evidence" value="ECO:0007669"/>
    <property type="project" value="EnsemblFungi"/>
</dbReference>
<dbReference type="EMBL" id="CP002504">
    <property type="protein sequence ID" value="AET41385.1"/>
    <property type="molecule type" value="Genomic_DNA"/>
</dbReference>
<proteinExistence type="predicted"/>
<dbReference type="InterPro" id="IPR015943">
    <property type="entry name" value="WD40/YVTN_repeat-like_dom_sf"/>
</dbReference>
<dbReference type="HOGENOM" id="CLU_012350_1_0_1"/>
<evidence type="ECO:0000256" key="1">
    <source>
        <dbReference type="ARBA" id="ARBA00022574"/>
    </source>
</evidence>
<feature type="repeat" description="WD" evidence="3">
    <location>
        <begin position="581"/>
        <end position="603"/>
    </location>
</feature>
<feature type="region of interest" description="Disordered" evidence="5">
    <location>
        <begin position="130"/>
        <end position="149"/>
    </location>
</feature>
<dbReference type="InterPro" id="IPR020472">
    <property type="entry name" value="WD40_PAC1"/>
</dbReference>
<name>G8JX11_ERECY</name>
<dbReference type="GO" id="GO:1990234">
    <property type="term" value="C:transferase complex"/>
    <property type="evidence" value="ECO:0007669"/>
    <property type="project" value="UniProtKB-ARBA"/>
</dbReference>
<dbReference type="FunCoup" id="G8JX11">
    <property type="interactions" value="54"/>
</dbReference>
<feature type="coiled-coil region" evidence="4">
    <location>
        <begin position="230"/>
        <end position="264"/>
    </location>
</feature>
<dbReference type="InterPro" id="IPR036322">
    <property type="entry name" value="WD40_repeat_dom_sf"/>
</dbReference>
<dbReference type="PRINTS" id="PR00320">
    <property type="entry name" value="GPROTEINBRPT"/>
</dbReference>
<keyword evidence="4" id="KW-0175">Coiled coil</keyword>
<evidence type="ECO:0000256" key="5">
    <source>
        <dbReference type="SAM" id="MobiDB-lite"/>
    </source>
</evidence>
<feature type="repeat" description="WD" evidence="3">
    <location>
        <begin position="453"/>
        <end position="486"/>
    </location>
</feature>
<feature type="compositionally biased region" description="Basic residues" evidence="5">
    <location>
        <begin position="136"/>
        <end position="148"/>
    </location>
</feature>
<dbReference type="GO" id="GO:0005741">
    <property type="term" value="C:mitochondrial outer membrane"/>
    <property type="evidence" value="ECO:0007669"/>
    <property type="project" value="EnsemblFungi"/>
</dbReference>
<feature type="repeat" description="WD" evidence="3">
    <location>
        <begin position="503"/>
        <end position="542"/>
    </location>
</feature>
<sequence>MSGGSSGEQFVQLGKTLSTTASVVFGSQSMEDTILSYSSPYKKILHDTITTSGGKSSLMKLERTGRKFMPFGRRNTAFQDLFHATSGKSYFRNGFSDTRTSFQVLSYLSDDMLADVPGIDAVSMNTKLLKEGSEKSRKRKGANVHKRGPSLFQGFEASLPVINQTLHNHKKGIQGRDIKKTTGAENAEHEPRGDVVSEDEEGVYDESGYSEEFTLPKGVNPDQINNSYSLKTLRNSVQLITDNLDMLEIQKKLAASEIRELDVKMERLKVMRDLVFQRVAKVEQNELFLEKTLMAVRDRIDMIEEYNLDKEAEAEDDSYVKIDSSTVNAEASASLSPLPDGTPGSGDTIVQGELPSASIHESRIPKMYKQLNHLHTNEKKAQQHELRRTRKTYPTLQQYYEPGTNITSFPLAHEESITCLDFNMPFGTLCSAGKLDPTIKIWNLSKNTHVGSITGHLATVSCMQMDQYNTLITGGRDALLKMWDIKRAIDGDSAPEDVCIYTFDSHVDEITALSFDDDHLVSGSQDRTIRQWDLNNGKCVQTLDISFASGGNLSRSIYSSTILNPDEPPIIGALQCYDAALATGTKDGVVRLWDLRSGRVVRTLDGHSDAITSLEFDSLHLVTGSLDKSIRIWDLRTGALADAFAYDHSVTSLQFDLNKIVAANREGTVKIYDRKEKKHWFCGGDEHTENNVEYVRYKDGYLVEGRANGDINAWAI</sequence>
<dbReference type="Gene3D" id="6.10.280.220">
    <property type="match status" value="1"/>
</dbReference>
<feature type="repeat" description="WD" evidence="3">
    <location>
        <begin position="410"/>
        <end position="452"/>
    </location>
</feature>
<reference evidence="7" key="1">
    <citation type="journal article" date="2012" name="G3 (Bethesda)">
        <title>Pichia sorbitophila, an interspecies yeast hybrid reveals early steps of genome resolution following polyploidization.</title>
        <authorList>
            <person name="Leh Louis V."/>
            <person name="Despons L."/>
            <person name="Friedrich A."/>
            <person name="Martin T."/>
            <person name="Durrens P."/>
            <person name="Casaregola S."/>
            <person name="Neuveglise C."/>
            <person name="Fairhead C."/>
            <person name="Marck C."/>
            <person name="Cruz J.A."/>
            <person name="Straub M.L."/>
            <person name="Kugler V."/>
            <person name="Sacerdot C."/>
            <person name="Uzunov Z."/>
            <person name="Thierry A."/>
            <person name="Weiss S."/>
            <person name="Bleykasten C."/>
            <person name="De Montigny J."/>
            <person name="Jacques N."/>
            <person name="Jung P."/>
            <person name="Lemaire M."/>
            <person name="Mallet S."/>
            <person name="Morel G."/>
            <person name="Richard G.F."/>
            <person name="Sarkar A."/>
            <person name="Savel G."/>
            <person name="Schacherer J."/>
            <person name="Seret M.L."/>
            <person name="Talla E."/>
            <person name="Samson G."/>
            <person name="Jubin C."/>
            <person name="Poulain J."/>
            <person name="Vacherie B."/>
            <person name="Barbe V."/>
            <person name="Pelletier E."/>
            <person name="Sherman D.J."/>
            <person name="Westhof E."/>
            <person name="Weissenbach J."/>
            <person name="Baret P.V."/>
            <person name="Wincker P."/>
            <person name="Gaillardin C."/>
            <person name="Dujon B."/>
            <person name="Souciet J.L."/>
        </authorList>
    </citation>
    <scope>NUCLEOTIDE SEQUENCE [LARGE SCALE GENOMIC DNA]</scope>
    <source>
        <strain evidence="7">CBS 270.75 / DBVPG 7215 / KCTC 17166 / NRRL Y-17582</strain>
    </source>
</reference>
<evidence type="ECO:0000313" key="7">
    <source>
        <dbReference type="Proteomes" id="UP000006790"/>
    </source>
</evidence>
<gene>
    <name evidence="6" type="ordered locus">Ecym_8090</name>
</gene>
<keyword evidence="1 3" id="KW-0853">WD repeat</keyword>
<dbReference type="InterPro" id="IPR019775">
    <property type="entry name" value="WD40_repeat_CS"/>
</dbReference>
<dbReference type="eggNOG" id="KOG4155">
    <property type="taxonomic scope" value="Eukaryota"/>
</dbReference>
<evidence type="ECO:0000256" key="3">
    <source>
        <dbReference type="PROSITE-ProRule" id="PRU00221"/>
    </source>
</evidence>
<dbReference type="SMART" id="SM00320">
    <property type="entry name" value="WD40"/>
    <property type="match status" value="6"/>
</dbReference>
<feature type="region of interest" description="Disordered" evidence="5">
    <location>
        <begin position="330"/>
        <end position="349"/>
    </location>
</feature>
<dbReference type="InterPro" id="IPR001680">
    <property type="entry name" value="WD40_rpt"/>
</dbReference>
<feature type="repeat" description="WD" evidence="3">
    <location>
        <begin position="604"/>
        <end position="643"/>
    </location>
</feature>
<feature type="compositionally biased region" description="Basic and acidic residues" evidence="5">
    <location>
        <begin position="174"/>
        <end position="195"/>
    </location>
</feature>
<dbReference type="PANTHER" id="PTHR22847">
    <property type="entry name" value="WD40 REPEAT PROTEIN"/>
    <property type="match status" value="1"/>
</dbReference>
<dbReference type="Gene3D" id="2.130.10.10">
    <property type="entry name" value="YVTN repeat-like/Quinoprotein amine dehydrogenase"/>
    <property type="match status" value="2"/>
</dbReference>
<keyword evidence="7" id="KW-1185">Reference proteome</keyword>
<dbReference type="Pfam" id="PF00400">
    <property type="entry name" value="WD40"/>
    <property type="match status" value="4"/>
</dbReference>
<dbReference type="OMA" id="ERLRYMD"/>
<dbReference type="GO" id="GO:0000266">
    <property type="term" value="P:mitochondrial fission"/>
    <property type="evidence" value="ECO:0007669"/>
    <property type="project" value="EnsemblFungi"/>
</dbReference>
<dbReference type="OrthoDB" id="496at2759"/>
<dbReference type="InParanoid" id="G8JX11"/>
<dbReference type="KEGG" id="erc:Ecym_8090"/>
<organism evidence="6 7">
    <name type="scientific">Eremothecium cymbalariae (strain CBS 270.75 / DBVPG 7215 / KCTC 17166 / NRRL Y-17582)</name>
    <name type="common">Yeast</name>
    <dbReference type="NCBI Taxonomy" id="931890"/>
    <lineage>
        <taxon>Eukaryota</taxon>
        <taxon>Fungi</taxon>
        <taxon>Dikarya</taxon>
        <taxon>Ascomycota</taxon>
        <taxon>Saccharomycotina</taxon>
        <taxon>Saccharomycetes</taxon>
        <taxon>Saccharomycetales</taxon>
        <taxon>Saccharomycetaceae</taxon>
        <taxon>Eremothecium</taxon>
    </lineage>
</organism>
<evidence type="ECO:0000256" key="4">
    <source>
        <dbReference type="SAM" id="Coils"/>
    </source>
</evidence>
<feature type="region of interest" description="Disordered" evidence="5">
    <location>
        <begin position="170"/>
        <end position="201"/>
    </location>
</feature>
<dbReference type="GeneID" id="11469862"/>
<dbReference type="CDD" id="cd22881">
    <property type="entry name" value="Mdv1_N"/>
    <property type="match status" value="1"/>
</dbReference>
<dbReference type="AlphaFoldDB" id="G8JX11"/>
<dbReference type="PROSITE" id="PS50294">
    <property type="entry name" value="WD_REPEATS_REGION"/>
    <property type="match status" value="3"/>
</dbReference>
<dbReference type="PROSITE" id="PS50082">
    <property type="entry name" value="WD_REPEATS_2"/>
    <property type="match status" value="5"/>
</dbReference>
<evidence type="ECO:0000313" key="6">
    <source>
        <dbReference type="EMBL" id="AET41385.1"/>
    </source>
</evidence>
<dbReference type="PANTHER" id="PTHR22847:SF637">
    <property type="entry name" value="WD REPEAT DOMAIN 5B"/>
    <property type="match status" value="1"/>
</dbReference>
<dbReference type="Proteomes" id="UP000006790">
    <property type="component" value="Chromosome 8"/>
</dbReference>
<keyword evidence="2" id="KW-0677">Repeat</keyword>
<dbReference type="STRING" id="931890.G8JX11"/>
<dbReference type="PROSITE" id="PS00678">
    <property type="entry name" value="WD_REPEATS_1"/>
    <property type="match status" value="4"/>
</dbReference>
<dbReference type="GO" id="GO:0016559">
    <property type="term" value="P:peroxisome fission"/>
    <property type="evidence" value="ECO:0007669"/>
    <property type="project" value="EnsemblFungi"/>
</dbReference>
<accession>G8JX11</accession>
<dbReference type="RefSeq" id="XP_003648202.1">
    <property type="nucleotide sequence ID" value="XM_003648154.1"/>
</dbReference>
<protein>
    <submittedName>
        <fullName evidence="6">Uncharacterized protein</fullName>
    </submittedName>
</protein>
<dbReference type="SUPFAM" id="SSF50978">
    <property type="entry name" value="WD40 repeat-like"/>
    <property type="match status" value="1"/>
</dbReference>
<dbReference type="CDD" id="cd00200">
    <property type="entry name" value="WD40"/>
    <property type="match status" value="1"/>
</dbReference>
<evidence type="ECO:0000256" key="2">
    <source>
        <dbReference type="ARBA" id="ARBA00022737"/>
    </source>
</evidence>